<dbReference type="InterPro" id="IPR004839">
    <property type="entry name" value="Aminotransferase_I/II_large"/>
</dbReference>
<protein>
    <submittedName>
        <fullName evidence="4">Putative aminotransferase</fullName>
    </submittedName>
</protein>
<dbReference type="InterPro" id="IPR015424">
    <property type="entry name" value="PyrdxlP-dep_Trfase"/>
</dbReference>
<dbReference type="InterPro" id="IPR015421">
    <property type="entry name" value="PyrdxlP-dep_Trfase_major"/>
</dbReference>
<reference evidence="4 5" key="1">
    <citation type="journal article" date="2003" name="Genome Res.">
        <title>Comparative complete genome sequence analysis of the amino acid replacements responsible for the thermostability of Corynebacterium efficiens.</title>
        <authorList>
            <person name="Nishio Y."/>
            <person name="Nakamura Y."/>
            <person name="Kawarabayasi Y."/>
            <person name="Usuda Y."/>
            <person name="Kimura E."/>
            <person name="Sugimoto S."/>
            <person name="Matsui K."/>
            <person name="Yamagishi A."/>
            <person name="Kikuchi H."/>
            <person name="Ikeo K."/>
            <person name="Gojobori T."/>
        </authorList>
    </citation>
    <scope>NUCLEOTIDE SEQUENCE [LARGE SCALE GENOMIC DNA]</scope>
    <source>
        <strain evidence="5">DSM 44549 / YS-314 / AJ 12310 / JCM 11189 / NBRC 100395</strain>
    </source>
</reference>
<accession>Q8FNK8</accession>
<dbReference type="eggNOG" id="COG0079">
    <property type="taxonomic scope" value="Bacteria"/>
</dbReference>
<evidence type="ECO:0000256" key="2">
    <source>
        <dbReference type="ARBA" id="ARBA00022898"/>
    </source>
</evidence>
<evidence type="ECO:0000256" key="1">
    <source>
        <dbReference type="ARBA" id="ARBA00001933"/>
    </source>
</evidence>
<dbReference type="GO" id="GO:0008483">
    <property type="term" value="F:transaminase activity"/>
    <property type="evidence" value="ECO:0007669"/>
    <property type="project" value="UniProtKB-KW"/>
</dbReference>
<dbReference type="NCBIfam" id="NF005915">
    <property type="entry name" value="PRK07908.1"/>
    <property type="match status" value="1"/>
</dbReference>
<dbReference type="KEGG" id="cef:CE2136"/>
<sequence length="367" mass="39720">MPESTMNRVTTSHDDPLCDPLRYHGDRAADGAVLDFAVNVQADAPPDWLREVVRSGVDTLGSYPGHELYRDATAAVAAHHGVTPEQVLLLNGAAEGFSLLARLRPAWPVIIHPGFTEPEACLVDAGIDVDRVVLRAPFDLDRAIDALGFGEVHEEADLVVIGNPTNPTGRLYGVDELSRLAEPWRYLVIDEAFLDVADHTHATSMISRIGQIPGLIVLRSLTKTWSLAGLRCGYLISDAETVTRLSRGRAHWPLGTLQLRAIQAVMEQGTPHLPTITADIARNRESMVTALETAGFTVHPSAAPYLLVQPPGGADRAERTRRALADRGIAVRRCDTFPGLDSGFWRLAVREPAQVAALLQAIADIGA</sequence>
<dbReference type="Pfam" id="PF00155">
    <property type="entry name" value="Aminotran_1_2"/>
    <property type="match status" value="1"/>
</dbReference>
<dbReference type="CDD" id="cd00609">
    <property type="entry name" value="AAT_like"/>
    <property type="match status" value="1"/>
</dbReference>
<dbReference type="Gene3D" id="3.40.640.10">
    <property type="entry name" value="Type I PLP-dependent aspartate aminotransferase-like (Major domain)"/>
    <property type="match status" value="1"/>
</dbReference>
<evidence type="ECO:0000313" key="5">
    <source>
        <dbReference type="Proteomes" id="UP000001409"/>
    </source>
</evidence>
<proteinExistence type="predicted"/>
<dbReference type="Proteomes" id="UP000001409">
    <property type="component" value="Chromosome"/>
</dbReference>
<dbReference type="Gene3D" id="3.90.1150.10">
    <property type="entry name" value="Aspartate Aminotransferase, domain 1"/>
    <property type="match status" value="1"/>
</dbReference>
<keyword evidence="4" id="KW-0032">Aminotransferase</keyword>
<dbReference type="HOGENOM" id="CLU_017584_3_2_11"/>
<feature type="domain" description="Aminotransferase class I/classII large" evidence="3">
    <location>
        <begin position="34"/>
        <end position="362"/>
    </location>
</feature>
<dbReference type="PANTHER" id="PTHR42885:SF1">
    <property type="entry name" value="THREONINE-PHOSPHATE DECARBOXYLASE"/>
    <property type="match status" value="1"/>
</dbReference>
<dbReference type="AlphaFoldDB" id="Q8FNK8"/>
<evidence type="ECO:0000313" key="4">
    <source>
        <dbReference type="EMBL" id="BAC18946.1"/>
    </source>
</evidence>
<keyword evidence="5" id="KW-1185">Reference proteome</keyword>
<dbReference type="EMBL" id="BA000035">
    <property type="protein sequence ID" value="BAC18946.1"/>
    <property type="molecule type" value="Genomic_DNA"/>
</dbReference>
<comment type="cofactor">
    <cofactor evidence="1">
        <name>pyridoxal 5'-phosphate</name>
        <dbReference type="ChEBI" id="CHEBI:597326"/>
    </cofactor>
</comment>
<evidence type="ECO:0000259" key="3">
    <source>
        <dbReference type="Pfam" id="PF00155"/>
    </source>
</evidence>
<name>Q8FNK8_COREF</name>
<dbReference type="PANTHER" id="PTHR42885">
    <property type="entry name" value="HISTIDINOL-PHOSPHATE AMINOTRANSFERASE-RELATED"/>
    <property type="match status" value="1"/>
</dbReference>
<keyword evidence="4" id="KW-0808">Transferase</keyword>
<dbReference type="GO" id="GO:0030170">
    <property type="term" value="F:pyridoxal phosphate binding"/>
    <property type="evidence" value="ECO:0007669"/>
    <property type="project" value="InterPro"/>
</dbReference>
<organism evidence="4 5">
    <name type="scientific">Corynebacterium efficiens (strain DSM 44549 / YS-314 / AJ 12310 / JCM 11189 / NBRC 100395)</name>
    <dbReference type="NCBI Taxonomy" id="196164"/>
    <lineage>
        <taxon>Bacteria</taxon>
        <taxon>Bacillati</taxon>
        <taxon>Actinomycetota</taxon>
        <taxon>Actinomycetes</taxon>
        <taxon>Mycobacteriales</taxon>
        <taxon>Corynebacteriaceae</taxon>
        <taxon>Corynebacterium</taxon>
    </lineage>
</organism>
<dbReference type="InterPro" id="IPR015422">
    <property type="entry name" value="PyrdxlP-dep_Trfase_small"/>
</dbReference>
<keyword evidence="2" id="KW-0663">Pyridoxal phosphate</keyword>
<dbReference type="STRING" id="196164.gene:10742564"/>
<dbReference type="SUPFAM" id="SSF53383">
    <property type="entry name" value="PLP-dependent transferases"/>
    <property type="match status" value="1"/>
</dbReference>